<feature type="compositionally biased region" description="Polar residues" evidence="1">
    <location>
        <begin position="172"/>
        <end position="203"/>
    </location>
</feature>
<feature type="region of interest" description="Disordered" evidence="1">
    <location>
        <begin position="132"/>
        <end position="378"/>
    </location>
</feature>
<feature type="region of interest" description="Disordered" evidence="1">
    <location>
        <begin position="392"/>
        <end position="433"/>
    </location>
</feature>
<accession>F0UH29</accession>
<keyword evidence="2" id="KW-0812">Transmembrane</keyword>
<dbReference type="AlphaFoldDB" id="F0UH29"/>
<feature type="region of interest" description="Disordered" evidence="1">
    <location>
        <begin position="631"/>
        <end position="656"/>
    </location>
</feature>
<evidence type="ECO:0000313" key="5">
    <source>
        <dbReference type="EMBL" id="QSS55982.1"/>
    </source>
</evidence>
<dbReference type="InterPro" id="IPR000253">
    <property type="entry name" value="FHA_dom"/>
</dbReference>
<dbReference type="EMBL" id="DS990638">
    <property type="protein sequence ID" value="EGC45216.1"/>
    <property type="molecule type" value="Genomic_DNA"/>
</dbReference>
<dbReference type="InterPro" id="IPR008984">
    <property type="entry name" value="SMAD_FHA_dom_sf"/>
</dbReference>
<dbReference type="STRING" id="544711.F0UH29"/>
<keyword evidence="2" id="KW-0472">Membrane</keyword>
<evidence type="ECO:0000313" key="4">
    <source>
        <dbReference type="EMBL" id="EGC45216.1"/>
    </source>
</evidence>
<dbReference type="OrthoDB" id="4096268at2759"/>
<evidence type="ECO:0000256" key="2">
    <source>
        <dbReference type="SAM" id="Phobius"/>
    </source>
</evidence>
<feature type="domain" description="FHA" evidence="3">
    <location>
        <begin position="32"/>
        <end position="92"/>
    </location>
</feature>
<evidence type="ECO:0000313" key="6">
    <source>
        <dbReference type="Proteomes" id="UP000008142"/>
    </source>
</evidence>
<dbReference type="SUPFAM" id="SSF49879">
    <property type="entry name" value="SMAD/FHA domain"/>
    <property type="match status" value="1"/>
</dbReference>
<dbReference type="Proteomes" id="UP000663419">
    <property type="component" value="Chromosome 4"/>
</dbReference>
<feature type="compositionally biased region" description="Low complexity" evidence="1">
    <location>
        <begin position="219"/>
        <end position="229"/>
    </location>
</feature>
<name>F0UH29_AJEC8</name>
<feature type="compositionally biased region" description="Polar residues" evidence="1">
    <location>
        <begin position="349"/>
        <end position="366"/>
    </location>
</feature>
<feature type="compositionally biased region" description="Basic and acidic residues" evidence="1">
    <location>
        <begin position="265"/>
        <end position="287"/>
    </location>
</feature>
<feature type="compositionally biased region" description="Low complexity" evidence="1">
    <location>
        <begin position="557"/>
        <end position="577"/>
    </location>
</feature>
<dbReference type="Proteomes" id="UP000008142">
    <property type="component" value="Unassembled WGS sequence"/>
</dbReference>
<feature type="compositionally biased region" description="Polar residues" evidence="1">
    <location>
        <begin position="392"/>
        <end position="408"/>
    </location>
</feature>
<feature type="compositionally biased region" description="Polar residues" evidence="1">
    <location>
        <begin position="578"/>
        <end position="589"/>
    </location>
</feature>
<feature type="compositionally biased region" description="Basic and acidic residues" evidence="1">
    <location>
        <begin position="311"/>
        <end position="322"/>
    </location>
</feature>
<evidence type="ECO:0000259" key="3">
    <source>
        <dbReference type="PROSITE" id="PS50006"/>
    </source>
</evidence>
<dbReference type="OMA" id="VTPRMTP"/>
<reference evidence="6" key="1">
    <citation type="submission" date="2008-07" db="EMBL/GenBank/DDBJ databases">
        <title>Annotation of Ajellomyces capsulatus strain H88.</title>
        <authorList>
            <person name="Champion M."/>
            <person name="Cuomo C."/>
            <person name="Ma L.-J."/>
            <person name="Henn M.R."/>
            <person name="Sil A."/>
            <person name="Goldman B."/>
            <person name="Young S.K."/>
            <person name="Kodira C.D."/>
            <person name="Zeng Q."/>
            <person name="Koehrsen M."/>
            <person name="Alvarado L."/>
            <person name="Berlin A."/>
            <person name="Borenstein D."/>
            <person name="Chen Z."/>
            <person name="Engels R."/>
            <person name="Freedman E."/>
            <person name="Gellesch M."/>
            <person name="Goldberg J."/>
            <person name="Griggs A."/>
            <person name="Gujja S."/>
            <person name="Heiman D."/>
            <person name="Hepburn T."/>
            <person name="Howarth C."/>
            <person name="Jen D."/>
            <person name="Larson L."/>
            <person name="Lewis B."/>
            <person name="Mehta T."/>
            <person name="Park D."/>
            <person name="Pearson M."/>
            <person name="Roberts A."/>
            <person name="Saif S."/>
            <person name="Shea T."/>
            <person name="Shenoy N."/>
            <person name="Sisk P."/>
            <person name="Stolte C."/>
            <person name="Sykes S."/>
            <person name="Walk T."/>
            <person name="White J."/>
            <person name="Yandava C."/>
            <person name="Klein B."/>
            <person name="McEwen J.G."/>
            <person name="Puccia R."/>
            <person name="Goldman G.H."/>
            <person name="Felipe M.S."/>
            <person name="Nino-Vega G."/>
            <person name="San-Blas G."/>
            <person name="Taylor J."/>
            <person name="Mendoza L."/>
            <person name="Galagan J."/>
            <person name="Nusbaum C."/>
            <person name="Birren B."/>
        </authorList>
    </citation>
    <scope>NUCLEOTIDE SEQUENCE [LARGE SCALE GENOMIC DNA]</scope>
    <source>
        <strain evidence="6">H88</strain>
    </source>
</reference>
<feature type="compositionally biased region" description="Basic and acidic residues" evidence="1">
    <location>
        <begin position="338"/>
        <end position="348"/>
    </location>
</feature>
<feature type="transmembrane region" description="Helical" evidence="2">
    <location>
        <begin position="748"/>
        <end position="770"/>
    </location>
</feature>
<dbReference type="PANTHER" id="PTHR15715">
    <property type="entry name" value="CENTROSOMAL PROTEIN OF 170 KDA"/>
    <property type="match status" value="1"/>
</dbReference>
<evidence type="ECO:0000256" key="1">
    <source>
        <dbReference type="SAM" id="MobiDB-lite"/>
    </source>
</evidence>
<feature type="region of interest" description="Disordered" evidence="1">
    <location>
        <begin position="702"/>
        <end position="726"/>
    </location>
</feature>
<proteinExistence type="predicted"/>
<gene>
    <name evidence="5" type="primary">NIT45</name>
    <name evidence="4" type="ORF">HCEG_04431</name>
    <name evidence="5" type="ORF">I7I53_04020</name>
</gene>
<dbReference type="Pfam" id="PF00498">
    <property type="entry name" value="FHA"/>
    <property type="match status" value="1"/>
</dbReference>
<dbReference type="GO" id="GO:0005737">
    <property type="term" value="C:cytoplasm"/>
    <property type="evidence" value="ECO:0007669"/>
    <property type="project" value="TreeGrafter"/>
</dbReference>
<dbReference type="PROSITE" id="PS50006">
    <property type="entry name" value="FHA_DOMAIN"/>
    <property type="match status" value="1"/>
</dbReference>
<reference evidence="5" key="2">
    <citation type="submission" date="2021-01" db="EMBL/GenBank/DDBJ databases">
        <title>Chromosome-level genome assembly of a human fungal pathogen reveals clustering of transcriptionally co-regulated genes.</title>
        <authorList>
            <person name="Voorhies M."/>
            <person name="Cohen S."/>
            <person name="Shea T.P."/>
            <person name="Petrus S."/>
            <person name="Munoz J.F."/>
            <person name="Poplawski S."/>
            <person name="Goldman W.E."/>
            <person name="Michael T."/>
            <person name="Cuomo C.A."/>
            <person name="Sil A."/>
            <person name="Beyhan S."/>
        </authorList>
    </citation>
    <scope>NUCLEOTIDE SEQUENCE</scope>
    <source>
        <strain evidence="5">H88</strain>
    </source>
</reference>
<keyword evidence="2" id="KW-1133">Transmembrane helix</keyword>
<dbReference type="HOGENOM" id="CLU_366360_0_0_1"/>
<dbReference type="EMBL" id="CP069105">
    <property type="protein sequence ID" value="QSS55982.1"/>
    <property type="molecule type" value="Genomic_DNA"/>
</dbReference>
<dbReference type="PANTHER" id="PTHR15715:SF37">
    <property type="entry name" value="LD47843P"/>
    <property type="match status" value="1"/>
</dbReference>
<dbReference type="SMART" id="SM00240">
    <property type="entry name" value="FHA"/>
    <property type="match status" value="1"/>
</dbReference>
<sequence>MDRNKLVVRLLPKSKSPFEIRVLTLSSEQDKIVVGRSSKTHANLHPSRENAWFDSPVMSRTHAIITACPETKQASVVDTDSMHGTLLNGKRLTANTKAVVKNEDILTFGSTISRGSKIYKPLSVSVLLSWNPTEDPPKPSESHSANTFVVPDDDDDDGGQDFSDPQAEAIFANTSDTKAISREPSASANSEVGSAHPSSNDGGQESKSSPSSSPPSSPPSNSESKGNNSTSSKQVIPSQHPPDSDVETAMPTLIENDGIHNTVPKNEHAQVSKEGPDSGFDADREDLGLGIEADSDSGQHHVTHTHISNENADHTTETDIPRSSENLEAVHEPFSVPDKIDLAPERADMTSQPECPRPTTTATTGSMPKLTGCDNDTHSAFISPIVREELVNTVQPPTSSCEQTPAEETQTRDRNLALGSKRSPSPSDKALAKPTAGVPYLTFHDDNTCPRWVPAANKCQRAFGSSGSFEPDSSTPLYGGTSVASDYGLPHLPPLRPLYPDGPFAASSQGDNNWLGDAVRCVRPYSLESRCPLTYSAESARDQALAENSRDIYQFDSPYSPAPGYGPSSGPAYPGSPRCQSQSQFQSHPPWQLAFESTGDVPNNPPQSKYANPVPKDPIPAASIPIANIVDAHKRTTESSRPTNPRKRKAREVNPEPVSVETLKSINDFYNGNEYDNVENDSFPEAQPRDLLVHQHDLPSQFKTTNNEPHGLGRTFKPTKTDETAHLPPQAKKIKTETPAASPNLARYAASALLGAAVGGIGVVVALASLPPDFFN</sequence>
<organism evidence="6">
    <name type="scientific">Ajellomyces capsulatus (strain H88)</name>
    <name type="common">Darling's disease fungus</name>
    <name type="synonym">Histoplasma capsulatum</name>
    <dbReference type="NCBI Taxonomy" id="544711"/>
    <lineage>
        <taxon>Eukaryota</taxon>
        <taxon>Fungi</taxon>
        <taxon>Dikarya</taxon>
        <taxon>Ascomycota</taxon>
        <taxon>Pezizomycotina</taxon>
        <taxon>Eurotiomycetes</taxon>
        <taxon>Eurotiomycetidae</taxon>
        <taxon>Onygenales</taxon>
        <taxon>Ajellomycetaceae</taxon>
        <taxon>Histoplasma</taxon>
    </lineage>
</organism>
<feature type="region of interest" description="Disordered" evidence="1">
    <location>
        <begin position="555"/>
        <end position="614"/>
    </location>
</feature>
<protein>
    <submittedName>
        <fullName evidence="5">FHA domain-containing protein, nitrositive stress-induced transcript</fullName>
    </submittedName>
</protein>
<dbReference type="VEuPathDB" id="FungiDB:I7I53_04020"/>
<dbReference type="InterPro" id="IPR051176">
    <property type="entry name" value="Cent_Immune-Sig_Mod"/>
</dbReference>
<dbReference type="Gene3D" id="2.60.200.20">
    <property type="match status" value="1"/>
</dbReference>